<dbReference type="Proteomes" id="UP000483379">
    <property type="component" value="Unassembled WGS sequence"/>
</dbReference>
<protein>
    <submittedName>
        <fullName evidence="1">Uncharacterized protein</fullName>
    </submittedName>
</protein>
<reference evidence="1 2" key="1">
    <citation type="submission" date="2020-02" db="EMBL/GenBank/DDBJ databases">
        <title>Genome sequences of Thiorhodococcus mannitoliphagus and Thiorhodococcus minor, purple sulfur photosynthetic bacteria in the gammaproteobacterial family, Chromatiaceae.</title>
        <authorList>
            <person name="Aviles F.A."/>
            <person name="Meyer T.E."/>
            <person name="Kyndt J.A."/>
        </authorList>
    </citation>
    <scope>NUCLEOTIDE SEQUENCE [LARGE SCALE GENOMIC DNA]</scope>
    <source>
        <strain evidence="1 2">DSM 11518</strain>
    </source>
</reference>
<proteinExistence type="predicted"/>
<evidence type="ECO:0000313" key="1">
    <source>
        <dbReference type="EMBL" id="NEV61660.1"/>
    </source>
</evidence>
<keyword evidence="2" id="KW-1185">Reference proteome</keyword>
<dbReference type="RefSeq" id="WP_164452105.1">
    <property type="nucleotide sequence ID" value="NZ_JAAIJQ010000015.1"/>
</dbReference>
<name>A0A6M0JVX0_9GAMM</name>
<organism evidence="1 2">
    <name type="scientific">Thiorhodococcus minor</name>
    <dbReference type="NCBI Taxonomy" id="57489"/>
    <lineage>
        <taxon>Bacteria</taxon>
        <taxon>Pseudomonadati</taxon>
        <taxon>Pseudomonadota</taxon>
        <taxon>Gammaproteobacteria</taxon>
        <taxon>Chromatiales</taxon>
        <taxon>Chromatiaceae</taxon>
        <taxon>Thiorhodococcus</taxon>
    </lineage>
</organism>
<sequence>MSAIRTRLARLEAQGTGEETVLVIIGEPDARQRAILDAGTARMVIQIPDNGRGRDDQAPEQG</sequence>
<comment type="caution">
    <text evidence="1">The sequence shown here is derived from an EMBL/GenBank/DDBJ whole genome shotgun (WGS) entry which is preliminary data.</text>
</comment>
<accession>A0A6M0JVX0</accession>
<dbReference type="AlphaFoldDB" id="A0A6M0JVX0"/>
<gene>
    <name evidence="1" type="ORF">G3446_07115</name>
</gene>
<dbReference type="EMBL" id="JAAIJQ010000015">
    <property type="protein sequence ID" value="NEV61660.1"/>
    <property type="molecule type" value="Genomic_DNA"/>
</dbReference>
<evidence type="ECO:0000313" key="2">
    <source>
        <dbReference type="Proteomes" id="UP000483379"/>
    </source>
</evidence>